<dbReference type="InterPro" id="IPR001005">
    <property type="entry name" value="SANT/Myb"/>
</dbReference>
<dbReference type="OrthoDB" id="342406at2759"/>
<feature type="compositionally biased region" description="Polar residues" evidence="5">
    <location>
        <begin position="642"/>
        <end position="652"/>
    </location>
</feature>
<evidence type="ECO:0000256" key="4">
    <source>
        <dbReference type="ARBA" id="ARBA00023242"/>
    </source>
</evidence>
<feature type="region of interest" description="Disordered" evidence="5">
    <location>
        <begin position="164"/>
        <end position="218"/>
    </location>
</feature>
<reference evidence="10" key="1">
    <citation type="journal article" date="2019" name="Nat. Commun.">
        <title>Expansion of phycobilisome linker gene families in mesophilic red algae.</title>
        <authorList>
            <person name="Lee J."/>
            <person name="Kim D."/>
            <person name="Bhattacharya D."/>
            <person name="Yoon H.S."/>
        </authorList>
    </citation>
    <scope>NUCLEOTIDE SEQUENCE [LARGE SCALE GENOMIC DNA]</scope>
    <source>
        <strain evidence="10">CCMP 1328</strain>
    </source>
</reference>
<feature type="region of interest" description="Disordered" evidence="5">
    <location>
        <begin position="1"/>
        <end position="29"/>
    </location>
</feature>
<name>A0A5J4Z672_PORPP</name>
<feature type="compositionally biased region" description="Basic and acidic residues" evidence="5">
    <location>
        <begin position="754"/>
        <end position="772"/>
    </location>
</feature>
<keyword evidence="2" id="KW-0238">DNA-binding</keyword>
<keyword evidence="10" id="KW-1185">Reference proteome</keyword>
<evidence type="ECO:0000313" key="9">
    <source>
        <dbReference type="EMBL" id="KAA8499549.1"/>
    </source>
</evidence>
<feature type="region of interest" description="Disordered" evidence="5">
    <location>
        <begin position="85"/>
        <end position="109"/>
    </location>
</feature>
<evidence type="ECO:0000256" key="2">
    <source>
        <dbReference type="ARBA" id="ARBA00023125"/>
    </source>
</evidence>
<feature type="compositionally biased region" description="Polar residues" evidence="5">
    <location>
        <begin position="197"/>
        <end position="212"/>
    </location>
</feature>
<keyword evidence="1" id="KW-0805">Transcription regulation</keyword>
<evidence type="ECO:0000259" key="8">
    <source>
        <dbReference type="PROSITE" id="PS51294"/>
    </source>
</evidence>
<keyword evidence="4" id="KW-0539">Nucleus</keyword>
<dbReference type="SMART" id="SM00717">
    <property type="entry name" value="SANT"/>
    <property type="match status" value="1"/>
</dbReference>
<gene>
    <name evidence="9" type="ORF">FVE85_7134</name>
</gene>
<evidence type="ECO:0000313" key="10">
    <source>
        <dbReference type="Proteomes" id="UP000324585"/>
    </source>
</evidence>
<accession>A0A5J4Z672</accession>
<feature type="domain" description="Myb-like" evidence="6">
    <location>
        <begin position="110"/>
        <end position="160"/>
    </location>
</feature>
<dbReference type="AlphaFoldDB" id="A0A5J4Z672"/>
<dbReference type="NCBIfam" id="TIGR01557">
    <property type="entry name" value="myb_SHAQKYF"/>
    <property type="match status" value="1"/>
</dbReference>
<dbReference type="PROSITE" id="PS50090">
    <property type="entry name" value="MYB_LIKE"/>
    <property type="match status" value="1"/>
</dbReference>
<protein>
    <submittedName>
        <fullName evidence="9">Protein REVEILLE 8</fullName>
    </submittedName>
</protein>
<dbReference type="EMBL" id="VRMN01000001">
    <property type="protein sequence ID" value="KAA8499549.1"/>
    <property type="molecule type" value="Genomic_DNA"/>
</dbReference>
<dbReference type="SUPFAM" id="SSF46689">
    <property type="entry name" value="Homeodomain-like"/>
    <property type="match status" value="1"/>
</dbReference>
<feature type="compositionally biased region" description="Basic residues" evidence="5">
    <location>
        <begin position="176"/>
        <end position="186"/>
    </location>
</feature>
<dbReference type="InterPro" id="IPR017884">
    <property type="entry name" value="SANT_dom"/>
</dbReference>
<evidence type="ECO:0000256" key="1">
    <source>
        <dbReference type="ARBA" id="ARBA00023015"/>
    </source>
</evidence>
<proteinExistence type="predicted"/>
<feature type="compositionally biased region" description="Polar residues" evidence="5">
    <location>
        <begin position="699"/>
        <end position="726"/>
    </location>
</feature>
<dbReference type="InterPro" id="IPR006447">
    <property type="entry name" value="Myb_dom_plants"/>
</dbReference>
<dbReference type="PROSITE" id="PS51294">
    <property type="entry name" value="HTH_MYB"/>
    <property type="match status" value="1"/>
</dbReference>
<dbReference type="GO" id="GO:0003677">
    <property type="term" value="F:DNA binding"/>
    <property type="evidence" value="ECO:0007669"/>
    <property type="project" value="UniProtKB-KW"/>
</dbReference>
<feature type="domain" description="HTH myb-type" evidence="8">
    <location>
        <begin position="115"/>
        <end position="164"/>
    </location>
</feature>
<dbReference type="InterPro" id="IPR009057">
    <property type="entry name" value="Homeodomain-like_sf"/>
</dbReference>
<dbReference type="PANTHER" id="PTHR12802">
    <property type="entry name" value="SWI/SNF COMPLEX-RELATED"/>
    <property type="match status" value="1"/>
</dbReference>
<evidence type="ECO:0000256" key="3">
    <source>
        <dbReference type="ARBA" id="ARBA00023163"/>
    </source>
</evidence>
<dbReference type="CDD" id="cd00167">
    <property type="entry name" value="SANT"/>
    <property type="match status" value="1"/>
</dbReference>
<sequence length="887" mass="95579">MDPNQIKASSRDHATGVPEAQRVVDAPPANGLRNLISRLSASDSMYPGQKLALGIAAGSEHEPKPQRHLQLERQETGACNPIVSPHALVSSDSDRARGGNSTPRVRKPYTKTNGRQVWTAEEHERFLAALKLYGREWKKIQDYVETKTVPQIMSHAQKHFLKVQKKDVDGFVPPPRPKRKSTKPYPRKADSDIKESGPSQAGSSVSRPQQPAAQGPAMTMTTAGVFTSWHSDPYPVADSSMAFGSVPFPFEVSAHNYQSFYRTNNQPLFVSNPSRLVGELRPGGQIPLTVGPEAANLRFTNEQVASVKAEIVHAAAVRAASACMPTSYETKSVKGALSEGGAPGQQMPTARFSAPPIIKSQYSHTGISPWSEHTLLKYGYLKTHAGGSQQQQQRHQQQGPLSVAYDNMGNMGLGYSTNLHSDFPPEEARSHSLAQNLGGATSTQMDGTLWGARYHDMLAAPLQPVPPLHLLHHLQGPMDELQHERQLQQMQLMQHIQAMQRPVATSSGLHGGASLQFDMSMPFVPVAYPQSASWMARSGPNQFELCSLRNSASSASMAVSGVDELGASERSGSGSDLENMSGGKESGTGSGSGSESPAIRSGSRSVFRSESQEAHVQISAPAKRDSPANKTSGRSKEIRSPSLDNGSGSDRPSSNSRGRHSGDGSGHGSDLPSSTDENGGSGRIPQLVGPHKQEEGAINTASVSLQKEHPVTTNNSACGSASGSRSEGQEDSSLEGIGGSDSSLTQRRVNHAVTETKHIGHTKRERERERKRSSSPSVLHKWLSHQEPDQSKDTLASSPKRSRHYTMLTRTASTALRALGVGRGRGLCTDSAQRLGMSKKGRDIDEGIKSITPAKVAKQVACLSLSVAIGYLLRERYKEFDKVSTKW</sequence>
<feature type="domain" description="SANT" evidence="7">
    <location>
        <begin position="113"/>
        <end position="164"/>
    </location>
</feature>
<dbReference type="InterPro" id="IPR017930">
    <property type="entry name" value="Myb_dom"/>
</dbReference>
<dbReference type="Pfam" id="PF00249">
    <property type="entry name" value="Myb_DNA-binding"/>
    <property type="match status" value="1"/>
</dbReference>
<keyword evidence="3" id="KW-0804">Transcription</keyword>
<dbReference type="Proteomes" id="UP000324585">
    <property type="component" value="Unassembled WGS sequence"/>
</dbReference>
<evidence type="ECO:0000259" key="7">
    <source>
        <dbReference type="PROSITE" id="PS51293"/>
    </source>
</evidence>
<dbReference type="PANTHER" id="PTHR12802:SF155">
    <property type="entry name" value="DEUBIQUITINASE MYSM1"/>
    <property type="match status" value="1"/>
</dbReference>
<organism evidence="9 10">
    <name type="scientific">Porphyridium purpureum</name>
    <name type="common">Red alga</name>
    <name type="synonym">Porphyridium cruentum</name>
    <dbReference type="NCBI Taxonomy" id="35688"/>
    <lineage>
        <taxon>Eukaryota</taxon>
        <taxon>Rhodophyta</taxon>
        <taxon>Bangiophyceae</taxon>
        <taxon>Porphyridiales</taxon>
        <taxon>Porphyridiaceae</taxon>
        <taxon>Porphyridium</taxon>
    </lineage>
</organism>
<evidence type="ECO:0000259" key="6">
    <source>
        <dbReference type="PROSITE" id="PS50090"/>
    </source>
</evidence>
<evidence type="ECO:0000256" key="5">
    <source>
        <dbReference type="SAM" id="MobiDB-lite"/>
    </source>
</evidence>
<dbReference type="PROSITE" id="PS51293">
    <property type="entry name" value="SANT"/>
    <property type="match status" value="1"/>
</dbReference>
<comment type="caution">
    <text evidence="9">The sequence shown here is derived from an EMBL/GenBank/DDBJ whole genome shotgun (WGS) entry which is preliminary data.</text>
</comment>
<dbReference type="Gene3D" id="1.10.10.60">
    <property type="entry name" value="Homeodomain-like"/>
    <property type="match status" value="1"/>
</dbReference>
<feature type="region of interest" description="Disordered" evidence="5">
    <location>
        <begin position="561"/>
        <end position="801"/>
    </location>
</feature>